<dbReference type="GO" id="GO:0005886">
    <property type="term" value="C:plasma membrane"/>
    <property type="evidence" value="ECO:0007669"/>
    <property type="project" value="UniProtKB-SubCell"/>
</dbReference>
<dbReference type="InterPro" id="IPR004089">
    <property type="entry name" value="MCPsignal_dom"/>
</dbReference>
<keyword evidence="6" id="KW-0472">Membrane</keyword>
<evidence type="ECO:0000313" key="12">
    <source>
        <dbReference type="EMBL" id="AGB41110.1"/>
    </source>
</evidence>
<feature type="domain" description="Methyl-accepting transducer" evidence="10">
    <location>
        <begin position="351"/>
        <end position="587"/>
    </location>
</feature>
<keyword evidence="2" id="KW-1003">Cell membrane</keyword>
<evidence type="ECO:0000259" key="11">
    <source>
        <dbReference type="PROSITE" id="PS50885"/>
    </source>
</evidence>
<dbReference type="eggNOG" id="COG0840">
    <property type="taxonomic scope" value="Bacteria"/>
</dbReference>
<dbReference type="Gene3D" id="3.30.450.20">
    <property type="entry name" value="PAS domain"/>
    <property type="match status" value="1"/>
</dbReference>
<dbReference type="CDD" id="cd12912">
    <property type="entry name" value="PDC2_MCP_like"/>
    <property type="match status" value="1"/>
</dbReference>
<keyword evidence="4" id="KW-0812">Transmembrane</keyword>
<dbReference type="InterPro" id="IPR033479">
    <property type="entry name" value="dCache_1"/>
</dbReference>
<protein>
    <submittedName>
        <fullName evidence="12">Methyl-accepting chemotaxis protein</fullName>
    </submittedName>
</protein>
<keyword evidence="5" id="KW-1133">Transmembrane helix</keyword>
<dbReference type="STRING" id="748449.Halha_1161"/>
<evidence type="ECO:0000256" key="6">
    <source>
        <dbReference type="ARBA" id="ARBA00023136"/>
    </source>
</evidence>
<sequence length="616" mass="67012">MKLLNSIKNKMMLIVGSLILVLIVGSSVVTYNQSQNILEQTIFDAAANSAKQNAEIIEQRLMSIKGKIKILANTEQIKSMNWSQQKEFFMKIKQGQEYIKNIFVADTTGDYKITSGKNGNISDRDYFQRAMKTGETVVSNAVISKATGKPIIVIGSPIMRNNQTIGLLASTVSLNHLQSLVKGMKINNYGYGWIIDSKLRTIAHPDKKYLGNKKIFAGNQELKETALKMVKKESGVAHYKLDGVKKELAFARVGLTDWSVAMTAKTNDVLAPLDVIQRSSLINGIIAILIGLIVAYFAAKKISDPLVQAANLANKFANKDLTADKIEVSTNDEIGDLANALNRMRDNLRGIVGSLLDAVEDLSAYSEELSASAQEGNATIETTNQLIDGVSASIQQISASTEEVTDFAQESNTKTEEGSKNINQTIASIKEINQTVDQTEEVINDLDDNSQEIGQIINLITNIAEQTNLLALNAAIEAARAGEAGQGFAVVADEIRELAEETNQATEKISRLITDTQNKSEASLEAINQVASISKDSQTIAEETGQVFDQIAQASTETTVQIKQTASATEDVAKKSDEIMDAADDISNISDEITNSSQELATMAQDLRQLIDDFEV</sequence>
<keyword evidence="13" id="KW-1185">Reference proteome</keyword>
<dbReference type="RefSeq" id="WP_015326835.1">
    <property type="nucleotide sequence ID" value="NC_019978.1"/>
</dbReference>
<reference evidence="13" key="1">
    <citation type="submission" date="2012-02" db="EMBL/GenBank/DDBJ databases">
        <title>The complete genome of Halobacteroides halobius DSM 5150.</title>
        <authorList>
            <person name="Lucas S."/>
            <person name="Copeland A."/>
            <person name="Lapidus A."/>
            <person name="Glavina del Rio T."/>
            <person name="Dalin E."/>
            <person name="Tice H."/>
            <person name="Bruce D."/>
            <person name="Goodwin L."/>
            <person name="Pitluck S."/>
            <person name="Peters L."/>
            <person name="Mikhailova N."/>
            <person name="Gu W."/>
            <person name="Kyrpides N."/>
            <person name="Mavromatis K."/>
            <person name="Ivanova N."/>
            <person name="Brettin T."/>
            <person name="Detter J.C."/>
            <person name="Han C."/>
            <person name="Larimer F."/>
            <person name="Land M."/>
            <person name="Hauser L."/>
            <person name="Markowitz V."/>
            <person name="Cheng J.-F."/>
            <person name="Hugenholtz P."/>
            <person name="Woyke T."/>
            <person name="Wu D."/>
            <person name="Tindall B."/>
            <person name="Pomrenke H."/>
            <person name="Brambilla E."/>
            <person name="Klenk H.-P."/>
            <person name="Eisen J.A."/>
        </authorList>
    </citation>
    <scope>NUCLEOTIDE SEQUENCE [LARGE SCALE GENOMIC DNA]</scope>
    <source>
        <strain evidence="13">ATCC 35273 / DSM 5150 / MD-1</strain>
    </source>
</reference>
<keyword evidence="3" id="KW-0145">Chemotaxis</keyword>
<dbReference type="CDD" id="cd11386">
    <property type="entry name" value="MCP_signal"/>
    <property type="match status" value="1"/>
</dbReference>
<evidence type="ECO:0000256" key="4">
    <source>
        <dbReference type="ARBA" id="ARBA00022692"/>
    </source>
</evidence>
<dbReference type="CDD" id="cd12914">
    <property type="entry name" value="PDC1_DGC_like"/>
    <property type="match status" value="1"/>
</dbReference>
<evidence type="ECO:0000256" key="3">
    <source>
        <dbReference type="ARBA" id="ARBA00022500"/>
    </source>
</evidence>
<dbReference type="HOGENOM" id="CLU_000445_107_19_9"/>
<proteinExistence type="inferred from homology"/>
<dbReference type="OrthoDB" id="597657at2"/>
<dbReference type="Proteomes" id="UP000010880">
    <property type="component" value="Chromosome"/>
</dbReference>
<evidence type="ECO:0000256" key="5">
    <source>
        <dbReference type="ARBA" id="ARBA00022989"/>
    </source>
</evidence>
<evidence type="ECO:0000256" key="8">
    <source>
        <dbReference type="ARBA" id="ARBA00029447"/>
    </source>
</evidence>
<comment type="similarity">
    <text evidence="8">Belongs to the methyl-accepting chemotaxis (MCP) protein family.</text>
</comment>
<evidence type="ECO:0000313" key="13">
    <source>
        <dbReference type="Proteomes" id="UP000010880"/>
    </source>
</evidence>
<dbReference type="SUPFAM" id="SSF58104">
    <property type="entry name" value="Methyl-accepting chemotaxis protein (MCP) signaling domain"/>
    <property type="match status" value="1"/>
</dbReference>
<dbReference type="InterPro" id="IPR004090">
    <property type="entry name" value="Chemotax_Me-accpt_rcpt"/>
</dbReference>
<dbReference type="PANTHER" id="PTHR32089:SF112">
    <property type="entry name" value="LYSOZYME-LIKE PROTEIN-RELATED"/>
    <property type="match status" value="1"/>
</dbReference>
<organism evidence="12 13">
    <name type="scientific">Halobacteroides halobius (strain ATCC 35273 / DSM 5150 / MD-1)</name>
    <dbReference type="NCBI Taxonomy" id="748449"/>
    <lineage>
        <taxon>Bacteria</taxon>
        <taxon>Bacillati</taxon>
        <taxon>Bacillota</taxon>
        <taxon>Clostridia</taxon>
        <taxon>Halanaerobiales</taxon>
        <taxon>Halobacteroidaceae</taxon>
        <taxon>Halobacteroides</taxon>
    </lineage>
</organism>
<dbReference type="SMART" id="SM00304">
    <property type="entry name" value="HAMP"/>
    <property type="match status" value="3"/>
</dbReference>
<dbReference type="InterPro" id="IPR029151">
    <property type="entry name" value="Sensor-like_sf"/>
</dbReference>
<dbReference type="Pfam" id="PF00015">
    <property type="entry name" value="MCPsignal"/>
    <property type="match status" value="1"/>
</dbReference>
<dbReference type="GO" id="GO:0007165">
    <property type="term" value="P:signal transduction"/>
    <property type="evidence" value="ECO:0007669"/>
    <property type="project" value="UniProtKB-KW"/>
</dbReference>
<dbReference type="KEGG" id="hhl:Halha_1161"/>
<dbReference type="SMART" id="SM00283">
    <property type="entry name" value="MA"/>
    <property type="match status" value="1"/>
</dbReference>
<keyword evidence="7 9" id="KW-0807">Transducer</keyword>
<evidence type="ECO:0000256" key="2">
    <source>
        <dbReference type="ARBA" id="ARBA00022475"/>
    </source>
</evidence>
<feature type="domain" description="HAMP" evidence="11">
    <location>
        <begin position="300"/>
        <end position="353"/>
    </location>
</feature>
<dbReference type="Pfam" id="PF00672">
    <property type="entry name" value="HAMP"/>
    <property type="match status" value="1"/>
</dbReference>
<dbReference type="Gene3D" id="1.10.287.950">
    <property type="entry name" value="Methyl-accepting chemotaxis protein"/>
    <property type="match status" value="1"/>
</dbReference>
<dbReference type="Pfam" id="PF02743">
    <property type="entry name" value="dCache_1"/>
    <property type="match status" value="1"/>
</dbReference>
<gene>
    <name evidence="12" type="ordered locus">Halha_1161</name>
</gene>
<dbReference type="AlphaFoldDB" id="L0K982"/>
<name>L0K982_HALHC</name>
<dbReference type="GO" id="GO:0006935">
    <property type="term" value="P:chemotaxis"/>
    <property type="evidence" value="ECO:0007669"/>
    <property type="project" value="UniProtKB-KW"/>
</dbReference>
<evidence type="ECO:0000256" key="9">
    <source>
        <dbReference type="PROSITE-ProRule" id="PRU00284"/>
    </source>
</evidence>
<dbReference type="GO" id="GO:0004888">
    <property type="term" value="F:transmembrane signaling receptor activity"/>
    <property type="evidence" value="ECO:0007669"/>
    <property type="project" value="InterPro"/>
</dbReference>
<dbReference type="SUPFAM" id="SSF103190">
    <property type="entry name" value="Sensory domain-like"/>
    <property type="match status" value="1"/>
</dbReference>
<dbReference type="PRINTS" id="PR00260">
    <property type="entry name" value="CHEMTRNSDUCR"/>
</dbReference>
<dbReference type="PROSITE" id="PS50885">
    <property type="entry name" value="HAMP"/>
    <property type="match status" value="1"/>
</dbReference>
<evidence type="ECO:0000259" key="10">
    <source>
        <dbReference type="PROSITE" id="PS50111"/>
    </source>
</evidence>
<evidence type="ECO:0000256" key="7">
    <source>
        <dbReference type="ARBA" id="ARBA00023224"/>
    </source>
</evidence>
<comment type="subcellular location">
    <subcellularLocation>
        <location evidence="1">Cell membrane</location>
        <topology evidence="1">Multi-pass membrane protein</topology>
    </subcellularLocation>
</comment>
<dbReference type="CDD" id="cd06225">
    <property type="entry name" value="HAMP"/>
    <property type="match status" value="1"/>
</dbReference>
<dbReference type="PANTHER" id="PTHR32089">
    <property type="entry name" value="METHYL-ACCEPTING CHEMOTAXIS PROTEIN MCPB"/>
    <property type="match status" value="1"/>
</dbReference>
<accession>L0K982</accession>
<evidence type="ECO:0000256" key="1">
    <source>
        <dbReference type="ARBA" id="ARBA00004651"/>
    </source>
</evidence>
<dbReference type="EMBL" id="CP003359">
    <property type="protein sequence ID" value="AGB41110.1"/>
    <property type="molecule type" value="Genomic_DNA"/>
</dbReference>
<dbReference type="InterPro" id="IPR003660">
    <property type="entry name" value="HAMP_dom"/>
</dbReference>
<dbReference type="PROSITE" id="PS50111">
    <property type="entry name" value="CHEMOTAXIS_TRANSDUC_2"/>
    <property type="match status" value="1"/>
</dbReference>